<dbReference type="PANTHER" id="PTHR31964">
    <property type="entry name" value="ADENINE NUCLEOTIDE ALPHA HYDROLASES-LIKE SUPERFAMILY PROTEIN"/>
    <property type="match status" value="1"/>
</dbReference>
<dbReference type="InterPro" id="IPR014729">
    <property type="entry name" value="Rossmann-like_a/b/a_fold"/>
</dbReference>
<keyword evidence="4" id="KW-1185">Reference proteome</keyword>
<proteinExistence type="inferred from homology"/>
<evidence type="ECO:0000313" key="4">
    <source>
        <dbReference type="Proteomes" id="UP000704762"/>
    </source>
</evidence>
<dbReference type="SUPFAM" id="SSF52402">
    <property type="entry name" value="Adenine nucleotide alpha hydrolases-like"/>
    <property type="match status" value="2"/>
</dbReference>
<organism evidence="3 4">
    <name type="scientific">Microlunatus panaciterrae</name>
    <dbReference type="NCBI Taxonomy" id="400768"/>
    <lineage>
        <taxon>Bacteria</taxon>
        <taxon>Bacillati</taxon>
        <taxon>Actinomycetota</taxon>
        <taxon>Actinomycetes</taxon>
        <taxon>Propionibacteriales</taxon>
        <taxon>Propionibacteriaceae</taxon>
        <taxon>Microlunatus</taxon>
    </lineage>
</organism>
<protein>
    <submittedName>
        <fullName evidence="3">Nucleotide-binding universal stress UspA family protein</fullName>
    </submittedName>
</protein>
<dbReference type="Proteomes" id="UP000704762">
    <property type="component" value="Unassembled WGS sequence"/>
</dbReference>
<dbReference type="Pfam" id="PF00582">
    <property type="entry name" value="Usp"/>
    <property type="match status" value="2"/>
</dbReference>
<dbReference type="RefSeq" id="WP_204919811.1">
    <property type="nucleotide sequence ID" value="NZ_BAAAQP010000003.1"/>
</dbReference>
<dbReference type="InterPro" id="IPR006015">
    <property type="entry name" value="Universal_stress_UspA"/>
</dbReference>
<sequence length="301" mass="31494">MAAHLVVGIDGSSESGIALRWAAAEAERRGLALRLIHALNVPIVADPYGSPVALPRVNELEKYAENLLTVAARKAHTPGSEVEITTKFEMGSPAAVLLKASHDAAGLVVGSRGLGSIGAALIGSVSVRLAGKAACPVFIIPPEVATAGPITGPVVVGVDGSIFSDAALRVALDEAALLGTSLRAVSAYHLPWLAMPTEPRLISEFDEAEREYATKVVHEALERVRTDADAAIPVEVRVVRGQPAEAIIDASRDAALTVVGSRGHGAMKRMLLGSISRAVLQEATRPLAIVHVHKKDSPRER</sequence>
<accession>A0ABS2RNA9</accession>
<comment type="caution">
    <text evidence="3">The sequence shown here is derived from an EMBL/GenBank/DDBJ whole genome shotgun (WGS) entry which is preliminary data.</text>
</comment>
<evidence type="ECO:0000259" key="2">
    <source>
        <dbReference type="Pfam" id="PF00582"/>
    </source>
</evidence>
<feature type="domain" description="UspA" evidence="2">
    <location>
        <begin position="3"/>
        <end position="141"/>
    </location>
</feature>
<comment type="similarity">
    <text evidence="1">Belongs to the universal stress protein A family.</text>
</comment>
<dbReference type="EMBL" id="JAFBCF010000001">
    <property type="protein sequence ID" value="MBM7800496.1"/>
    <property type="molecule type" value="Genomic_DNA"/>
</dbReference>
<dbReference type="InterPro" id="IPR006016">
    <property type="entry name" value="UspA"/>
</dbReference>
<gene>
    <name evidence="3" type="ORF">JOE57_003417</name>
</gene>
<dbReference type="PRINTS" id="PR01438">
    <property type="entry name" value="UNVRSLSTRESS"/>
</dbReference>
<feature type="domain" description="UspA" evidence="2">
    <location>
        <begin position="153"/>
        <end position="291"/>
    </location>
</feature>
<evidence type="ECO:0000256" key="1">
    <source>
        <dbReference type="ARBA" id="ARBA00008791"/>
    </source>
</evidence>
<dbReference type="PANTHER" id="PTHR31964:SF113">
    <property type="entry name" value="USPA DOMAIN-CONTAINING PROTEIN"/>
    <property type="match status" value="1"/>
</dbReference>
<name>A0ABS2RNA9_9ACTN</name>
<evidence type="ECO:0000313" key="3">
    <source>
        <dbReference type="EMBL" id="MBM7800496.1"/>
    </source>
</evidence>
<reference evidence="3 4" key="1">
    <citation type="submission" date="2021-01" db="EMBL/GenBank/DDBJ databases">
        <title>Sequencing the genomes of 1000 actinobacteria strains.</title>
        <authorList>
            <person name="Klenk H.-P."/>
        </authorList>
    </citation>
    <scope>NUCLEOTIDE SEQUENCE [LARGE SCALE GENOMIC DNA]</scope>
    <source>
        <strain evidence="3 4">DSM 18662</strain>
    </source>
</reference>
<dbReference type="Gene3D" id="3.40.50.620">
    <property type="entry name" value="HUPs"/>
    <property type="match status" value="2"/>
</dbReference>